<feature type="compositionally biased region" description="Basic and acidic residues" evidence="1">
    <location>
        <begin position="110"/>
        <end position="178"/>
    </location>
</feature>
<name>A0A101A764_9MYCO</name>
<evidence type="ECO:0000256" key="1">
    <source>
        <dbReference type="SAM" id="MobiDB-lite"/>
    </source>
</evidence>
<feature type="compositionally biased region" description="Basic and acidic residues" evidence="1">
    <location>
        <begin position="202"/>
        <end position="221"/>
    </location>
</feature>
<keyword evidence="3" id="KW-1185">Reference proteome</keyword>
<dbReference type="Proteomes" id="UP000053707">
    <property type="component" value="Unassembled WGS sequence"/>
</dbReference>
<evidence type="ECO:0000313" key="3">
    <source>
        <dbReference type="Proteomes" id="UP000053707"/>
    </source>
</evidence>
<dbReference type="AlphaFoldDB" id="A0A101A764"/>
<feature type="region of interest" description="Disordered" evidence="1">
    <location>
        <begin position="110"/>
        <end position="221"/>
    </location>
</feature>
<reference evidence="2 3" key="1">
    <citation type="submission" date="2016-01" db="EMBL/GenBank/DDBJ databases">
        <authorList>
            <consortium name="TB Trials Study Group"/>
            <person name="Sutton G."/>
            <person name="Brinkac L."/>
            <person name="Sanka R."/>
            <person name="Adams M."/>
            <person name="Lau E.L."/>
            <person name="Macaden R."/>
            <person name="Grewal H.M.S."/>
        </authorList>
    </citation>
    <scope>NUCLEOTIDE SEQUENCE [LARGE SCALE GENOMIC DNA]</scope>
    <source>
        <strain evidence="2 3">IS-1744</strain>
    </source>
</reference>
<protein>
    <submittedName>
        <fullName evidence="2">IF2 family translation initiation factor</fullName>
    </submittedName>
</protein>
<proteinExistence type="predicted"/>
<comment type="caution">
    <text evidence="2">The sequence shown here is derived from an EMBL/GenBank/DDBJ whole genome shotgun (WGS) entry which is preliminary data.</text>
</comment>
<gene>
    <name evidence="2" type="ORF">AU192_07635</name>
</gene>
<dbReference type="EMBL" id="LQIR01000016">
    <property type="protein sequence ID" value="KUI16311.1"/>
    <property type="molecule type" value="Genomic_DNA"/>
</dbReference>
<sequence>MSLTAIPKAVLKFQYQVARVPLQLIDDRFVARMDDEAPARLFYERSLGMLDTAVGTALGDHELQKRGATLVERSDALRRAAELDAAADENVKQAGRELKVTREKALQDKQKTFEETEAEARQARTDAQERKRAAVENAEKKIAEDKKKADEIAEQRKKNVETAKRREEEQIDAAERTVAKVASAKMADAQDKRVDAATTRAQADKIDDLADAEKEKRQADR</sequence>
<evidence type="ECO:0000313" key="2">
    <source>
        <dbReference type="EMBL" id="KUI16311.1"/>
    </source>
</evidence>
<keyword evidence="2" id="KW-0396">Initiation factor</keyword>
<organism evidence="2 3">
    <name type="scientific">Mycobacterium lehmannii</name>
    <dbReference type="NCBI Taxonomy" id="2048550"/>
    <lineage>
        <taxon>Bacteria</taxon>
        <taxon>Bacillati</taxon>
        <taxon>Actinomycetota</taxon>
        <taxon>Actinomycetes</taxon>
        <taxon>Mycobacteriales</taxon>
        <taxon>Mycobacteriaceae</taxon>
        <taxon>Mycobacterium</taxon>
    </lineage>
</organism>
<dbReference type="GO" id="GO:0003743">
    <property type="term" value="F:translation initiation factor activity"/>
    <property type="evidence" value="ECO:0007669"/>
    <property type="project" value="UniProtKB-KW"/>
</dbReference>
<keyword evidence="2" id="KW-0648">Protein biosynthesis</keyword>
<dbReference type="RefSeq" id="WP_064396083.1">
    <property type="nucleotide sequence ID" value="NZ_LQIR01000016.1"/>
</dbReference>
<accession>A0A101A764</accession>